<comment type="caution">
    <text evidence="1">The sequence shown here is derived from an EMBL/GenBank/DDBJ whole genome shotgun (WGS) entry which is preliminary data.</text>
</comment>
<accession>A0ACC3A7H5</accession>
<proteinExistence type="predicted"/>
<gene>
    <name evidence="1" type="ORF">H2198_004868</name>
</gene>
<dbReference type="Proteomes" id="UP001172386">
    <property type="component" value="Unassembled WGS sequence"/>
</dbReference>
<name>A0ACC3A7H5_9EURO</name>
<evidence type="ECO:0000313" key="1">
    <source>
        <dbReference type="EMBL" id="KAJ9656519.1"/>
    </source>
</evidence>
<protein>
    <submittedName>
        <fullName evidence="1">Uncharacterized protein</fullName>
    </submittedName>
</protein>
<dbReference type="EMBL" id="JAPDRQ010000076">
    <property type="protein sequence ID" value="KAJ9656519.1"/>
    <property type="molecule type" value="Genomic_DNA"/>
</dbReference>
<keyword evidence="2" id="KW-1185">Reference proteome</keyword>
<reference evidence="1" key="1">
    <citation type="submission" date="2022-10" db="EMBL/GenBank/DDBJ databases">
        <title>Culturing micro-colonial fungi from biological soil crusts in the Mojave desert and describing Neophaeococcomyces mojavensis, and introducing the new genera and species Taxawa tesnikishii.</title>
        <authorList>
            <person name="Kurbessoian T."/>
            <person name="Stajich J.E."/>
        </authorList>
    </citation>
    <scope>NUCLEOTIDE SEQUENCE</scope>
    <source>
        <strain evidence="1">JES_112</strain>
    </source>
</reference>
<evidence type="ECO:0000313" key="2">
    <source>
        <dbReference type="Proteomes" id="UP001172386"/>
    </source>
</evidence>
<sequence length="538" mass="60700">MGLTVFQVGLGLAFLIGIIKVYLPTLLQNTYQPLPPGPKRKPLIGNLSDLPPSGVQEWVHWSKHKKLYGPISSVTVLGQTLVILNDSEVAIELLEKRSAIHSSRPRMVFAFEMCGWLNFLSSLPYGQRFRAYRKHIQSLLGTSHLLHRFGHIQEAEVGRFLFRLLKKPDDFISHLRTEAGAIILKIAYGYTIEPHSTDPLISLADSALEQFSQATVPGRWLVDILPFLRFVPSWLPGAGFKRTAKEWEATASRTVEIPFRFVKDQVERGTAPNSFLGEFLQTEKLSTKQEFEIKWTAVSLYTGGADTTVSSLSCFCLAMILFPAVQKKAQEEIDRCIGDQRLPSFNDRANLPYVNAIVKESLRWHPIAPMGIPHVTTQDDCYNGYLIPKGAMLLPNIWGFTHDMETYKDPMSFRPERFLDTEDHVAEQDPSKYVFGFGRRICPGRVLADQSLYLTIAQTLATFKLSEPEGESKAAANFAAGIISHPKPFNAKIEVRDSQRERLIRDIEHKYPWEQGNAHSLVELSGNTGMWKSSIDKN</sequence>
<organism evidence="1 2">
    <name type="scientific">Neophaeococcomyces mojaviensis</name>
    <dbReference type="NCBI Taxonomy" id="3383035"/>
    <lineage>
        <taxon>Eukaryota</taxon>
        <taxon>Fungi</taxon>
        <taxon>Dikarya</taxon>
        <taxon>Ascomycota</taxon>
        <taxon>Pezizomycotina</taxon>
        <taxon>Eurotiomycetes</taxon>
        <taxon>Chaetothyriomycetidae</taxon>
        <taxon>Chaetothyriales</taxon>
        <taxon>Chaetothyriales incertae sedis</taxon>
        <taxon>Neophaeococcomyces</taxon>
    </lineage>
</organism>